<comment type="caution">
    <text evidence="2">The sequence shown here is derived from an EMBL/GenBank/DDBJ whole genome shotgun (WGS) entry which is preliminary data.</text>
</comment>
<gene>
    <name evidence="2" type="ORF">ZIOFF_060768</name>
</gene>
<evidence type="ECO:0000313" key="3">
    <source>
        <dbReference type="Proteomes" id="UP000734854"/>
    </source>
</evidence>
<feature type="region of interest" description="Disordered" evidence="1">
    <location>
        <begin position="37"/>
        <end position="108"/>
    </location>
</feature>
<feature type="compositionally biased region" description="Basic and acidic residues" evidence="1">
    <location>
        <begin position="184"/>
        <end position="194"/>
    </location>
</feature>
<dbReference type="Proteomes" id="UP000734854">
    <property type="component" value="Unassembled WGS sequence"/>
</dbReference>
<reference evidence="2 3" key="1">
    <citation type="submission" date="2020-08" db="EMBL/GenBank/DDBJ databases">
        <title>Plant Genome Project.</title>
        <authorList>
            <person name="Zhang R.-G."/>
        </authorList>
    </citation>
    <scope>NUCLEOTIDE SEQUENCE [LARGE SCALE GENOMIC DNA]</scope>
    <source>
        <tissue evidence="2">Rhizome</tissue>
    </source>
</reference>
<feature type="compositionally biased region" description="Basic and acidic residues" evidence="1">
    <location>
        <begin position="69"/>
        <end position="81"/>
    </location>
</feature>
<dbReference type="InterPro" id="IPR025224">
    <property type="entry name" value="CCAR1/CCAR2"/>
</dbReference>
<evidence type="ECO:0008006" key="4">
    <source>
        <dbReference type="Google" id="ProtNLM"/>
    </source>
</evidence>
<proteinExistence type="predicted"/>
<feature type="region of interest" description="Disordered" evidence="1">
    <location>
        <begin position="166"/>
        <end position="194"/>
    </location>
</feature>
<sequence>MQLSLFAEAFNEMLQFEMGCRLLSFLEKLNKKYTLKRNSRKRQRDEKPEKVSDKEKSPIKRTKSNDSPVAKEDTCNKDKGEAANIVSESVKSGKEDVSDKTVTENKDADGSSVRKLIAYFDLDDKVNVKVEQAESEVDVKMDVDSVVMNESNTDKIGNDNKAANANEAADKNTKPANANEAVAEDNKQNADQTDTVKDKDCVKTVKEASTGDGVVDKELLEAFRYFDKNRTGYIKVHSSQLRQIHVKQTCQAIGCNLSCISTNLPSLYQELAQSALLESNSARDDRVFYKKLVKMAIGDI</sequence>
<feature type="compositionally biased region" description="Basic and acidic residues" evidence="1">
    <location>
        <begin position="91"/>
        <end position="108"/>
    </location>
</feature>
<evidence type="ECO:0000256" key="1">
    <source>
        <dbReference type="SAM" id="MobiDB-lite"/>
    </source>
</evidence>
<evidence type="ECO:0000313" key="2">
    <source>
        <dbReference type="EMBL" id="KAG6483975.1"/>
    </source>
</evidence>
<dbReference type="PANTHER" id="PTHR14304:SF11">
    <property type="entry name" value="SAP DOMAIN-CONTAINING PROTEIN"/>
    <property type="match status" value="1"/>
</dbReference>
<name>A0A8J5KCA1_ZINOF</name>
<dbReference type="EMBL" id="JACMSC010000016">
    <property type="protein sequence ID" value="KAG6483975.1"/>
    <property type="molecule type" value="Genomic_DNA"/>
</dbReference>
<accession>A0A8J5KCA1</accession>
<dbReference type="GO" id="GO:0005634">
    <property type="term" value="C:nucleus"/>
    <property type="evidence" value="ECO:0007669"/>
    <property type="project" value="TreeGrafter"/>
</dbReference>
<keyword evidence="3" id="KW-1185">Reference proteome</keyword>
<feature type="compositionally biased region" description="Basic and acidic residues" evidence="1">
    <location>
        <begin position="43"/>
        <end position="58"/>
    </location>
</feature>
<dbReference type="GO" id="GO:0006355">
    <property type="term" value="P:regulation of DNA-templated transcription"/>
    <property type="evidence" value="ECO:0007669"/>
    <property type="project" value="InterPro"/>
</dbReference>
<dbReference type="PANTHER" id="PTHR14304">
    <property type="entry name" value="CELL DIVISION CYCLE AND APOPTOSIS REGULATOR PROTEIN"/>
    <property type="match status" value="1"/>
</dbReference>
<organism evidence="2 3">
    <name type="scientific">Zingiber officinale</name>
    <name type="common">Ginger</name>
    <name type="synonym">Amomum zingiber</name>
    <dbReference type="NCBI Taxonomy" id="94328"/>
    <lineage>
        <taxon>Eukaryota</taxon>
        <taxon>Viridiplantae</taxon>
        <taxon>Streptophyta</taxon>
        <taxon>Embryophyta</taxon>
        <taxon>Tracheophyta</taxon>
        <taxon>Spermatophyta</taxon>
        <taxon>Magnoliopsida</taxon>
        <taxon>Liliopsida</taxon>
        <taxon>Zingiberales</taxon>
        <taxon>Zingiberaceae</taxon>
        <taxon>Zingiber</taxon>
    </lineage>
</organism>
<dbReference type="AlphaFoldDB" id="A0A8J5KCA1"/>
<protein>
    <recommendedName>
        <fullName evidence="4">EF-hand domain-containing protein</fullName>
    </recommendedName>
</protein>